<proteinExistence type="predicted"/>
<reference evidence="1 2" key="1">
    <citation type="submission" date="2015-03" db="EMBL/GenBank/DDBJ databases">
        <title>Caedibacter varicaedens, whole genome shotgun sequence.</title>
        <authorList>
            <person name="Suzuki H."/>
            <person name="Dapper A.L."/>
            <person name="Gibson A.K."/>
            <person name="Jackson C."/>
            <person name="Lee H."/>
            <person name="Pejaver V.R."/>
            <person name="Doak T."/>
            <person name="Lynch M."/>
        </authorList>
    </citation>
    <scope>NUCLEOTIDE SEQUENCE [LARGE SCALE GENOMIC DNA]</scope>
</reference>
<gene>
    <name evidence="1" type="ORF">Cva_01054</name>
</gene>
<evidence type="ECO:0000313" key="2">
    <source>
        <dbReference type="Proteomes" id="UP000036771"/>
    </source>
</evidence>
<sequence length="53" mass="6281">MAKLLCDLKRCVASRLWNINTTDMKVEHIYAPLQLLQVSKEWQKVNNDYAQFL</sequence>
<keyword evidence="2" id="KW-1185">Reference proteome</keyword>
<dbReference type="AlphaFoldDB" id="A0A0K8MD51"/>
<evidence type="ECO:0000313" key="1">
    <source>
        <dbReference type="EMBL" id="GAO98397.1"/>
    </source>
</evidence>
<dbReference type="Proteomes" id="UP000036771">
    <property type="component" value="Unassembled WGS sequence"/>
</dbReference>
<comment type="caution">
    <text evidence="1">The sequence shown here is derived from an EMBL/GenBank/DDBJ whole genome shotgun (WGS) entry which is preliminary data.</text>
</comment>
<organism evidence="1 2">
    <name type="scientific">Caedimonas varicaedens</name>
    <dbReference type="NCBI Taxonomy" id="1629334"/>
    <lineage>
        <taxon>Bacteria</taxon>
        <taxon>Pseudomonadati</taxon>
        <taxon>Pseudomonadota</taxon>
        <taxon>Alphaproteobacteria</taxon>
        <taxon>Holosporales</taxon>
        <taxon>Caedimonadaceae</taxon>
        <taxon>Caedimonas</taxon>
    </lineage>
</organism>
<dbReference type="EMBL" id="BBVC01000055">
    <property type="protein sequence ID" value="GAO98397.1"/>
    <property type="molecule type" value="Genomic_DNA"/>
</dbReference>
<name>A0A0K8MD51_9PROT</name>
<protein>
    <submittedName>
        <fullName evidence="1">Uncharacterized protein</fullName>
    </submittedName>
</protein>
<accession>A0A0K8MD51</accession>